<name>A0ABW3C090_SPHXN</name>
<dbReference type="PANTHER" id="PTHR43722:SF1">
    <property type="entry name" value="PROLINE IMINOPEPTIDASE"/>
    <property type="match status" value="1"/>
</dbReference>
<dbReference type="SUPFAM" id="SSF53474">
    <property type="entry name" value="alpha/beta-Hydrolases"/>
    <property type="match status" value="1"/>
</dbReference>
<evidence type="ECO:0000256" key="1">
    <source>
        <dbReference type="ARBA" id="ARBA00001585"/>
    </source>
</evidence>
<dbReference type="InterPro" id="IPR029058">
    <property type="entry name" value="AB_hydrolase_fold"/>
</dbReference>
<evidence type="ECO:0000256" key="10">
    <source>
        <dbReference type="ARBA" id="ARBA00029605"/>
    </source>
</evidence>
<dbReference type="InterPro" id="IPR000073">
    <property type="entry name" value="AB_hydrolase_1"/>
</dbReference>
<evidence type="ECO:0000256" key="7">
    <source>
        <dbReference type="ARBA" id="ARBA00022490"/>
    </source>
</evidence>
<proteinExistence type="inferred from homology"/>
<keyword evidence="9 11" id="KW-0378">Hydrolase</keyword>
<dbReference type="PANTHER" id="PTHR43722">
    <property type="entry name" value="PROLINE IMINOPEPTIDASE"/>
    <property type="match status" value="1"/>
</dbReference>
<evidence type="ECO:0000313" key="14">
    <source>
        <dbReference type="Proteomes" id="UP001597124"/>
    </source>
</evidence>
<organism evidence="13 14">
    <name type="scientific">Sphingosinicella xenopeptidilytica</name>
    <dbReference type="NCBI Taxonomy" id="364098"/>
    <lineage>
        <taxon>Bacteria</taxon>
        <taxon>Pseudomonadati</taxon>
        <taxon>Pseudomonadota</taxon>
        <taxon>Alphaproteobacteria</taxon>
        <taxon>Sphingomonadales</taxon>
        <taxon>Sphingosinicellaceae</taxon>
        <taxon>Sphingosinicella</taxon>
    </lineage>
</organism>
<sequence length="318" mass="35112">MRRADDPYCAPLAVSADGMLDVGDGHHIYWTDSGAGIPMITCHGGPGGAMMVGAARFTDGHRVRHIMFDQRGCGRSAPRGRLEANSLQHTVADMERLRRHLGIERWIVSGGSWGSTVALAYAEAHPERCLGLFLVSLWLCRKADTDWWFHGVQTLFPELWESFAAMVPEAERGDLRDAYCRRILGDDADVAARLATSLFLYEEGFMHFDAPIAPPDPGRGADYGRIFAHYAAHDFFVDDDTLLRHADRLAAIPVSIITGRYDCCTPPSNAWALARRLPHARLEIVPGAGHYPTEPAFGHAVARAAQDFVGHIERELGR</sequence>
<dbReference type="PRINTS" id="PR00793">
    <property type="entry name" value="PROAMNOPTASE"/>
</dbReference>
<reference evidence="14" key="1">
    <citation type="journal article" date="2019" name="Int. J. Syst. Evol. Microbiol.">
        <title>The Global Catalogue of Microorganisms (GCM) 10K type strain sequencing project: providing services to taxonomists for standard genome sequencing and annotation.</title>
        <authorList>
            <consortium name="The Broad Institute Genomics Platform"/>
            <consortium name="The Broad Institute Genome Sequencing Center for Infectious Disease"/>
            <person name="Wu L."/>
            <person name="Ma J."/>
        </authorList>
    </citation>
    <scope>NUCLEOTIDE SEQUENCE [LARGE SCALE GENOMIC DNA]</scope>
    <source>
        <strain evidence="14">CCUG 52537</strain>
    </source>
</reference>
<accession>A0ABW3C090</accession>
<dbReference type="InterPro" id="IPR005944">
    <property type="entry name" value="Pro_iminopeptidase"/>
</dbReference>
<keyword evidence="8 11" id="KW-0645">Protease</keyword>
<dbReference type="Pfam" id="PF00561">
    <property type="entry name" value="Abhydrolase_1"/>
    <property type="match status" value="1"/>
</dbReference>
<dbReference type="InterPro" id="IPR002410">
    <property type="entry name" value="Peptidase_S33"/>
</dbReference>
<evidence type="ECO:0000256" key="11">
    <source>
        <dbReference type="PIRNR" id="PIRNR006431"/>
    </source>
</evidence>
<keyword evidence="7 11" id="KW-0963">Cytoplasm</keyword>
<dbReference type="Proteomes" id="UP001597124">
    <property type="component" value="Unassembled WGS sequence"/>
</dbReference>
<keyword evidence="14" id="KW-1185">Reference proteome</keyword>
<evidence type="ECO:0000313" key="13">
    <source>
        <dbReference type="EMBL" id="MFD0847814.1"/>
    </source>
</evidence>
<evidence type="ECO:0000256" key="8">
    <source>
        <dbReference type="ARBA" id="ARBA00022670"/>
    </source>
</evidence>
<gene>
    <name evidence="13" type="ORF">ACFQ00_05705</name>
</gene>
<evidence type="ECO:0000256" key="2">
    <source>
        <dbReference type="ARBA" id="ARBA00004496"/>
    </source>
</evidence>
<dbReference type="Gene3D" id="3.40.50.1820">
    <property type="entry name" value="alpha/beta hydrolase"/>
    <property type="match status" value="1"/>
</dbReference>
<evidence type="ECO:0000256" key="5">
    <source>
        <dbReference type="ARBA" id="ARBA00021843"/>
    </source>
</evidence>
<comment type="similarity">
    <text evidence="3 11">Belongs to the peptidase S33 family.</text>
</comment>
<dbReference type="EMBL" id="JBHTIK010000002">
    <property type="protein sequence ID" value="MFD0847814.1"/>
    <property type="molecule type" value="Genomic_DNA"/>
</dbReference>
<dbReference type="PIRSF" id="PIRSF006431">
    <property type="entry name" value="Pept_S33"/>
    <property type="match status" value="1"/>
</dbReference>
<evidence type="ECO:0000256" key="4">
    <source>
        <dbReference type="ARBA" id="ARBA00012568"/>
    </source>
</evidence>
<keyword evidence="6 11" id="KW-0031">Aminopeptidase</keyword>
<evidence type="ECO:0000256" key="9">
    <source>
        <dbReference type="ARBA" id="ARBA00022801"/>
    </source>
</evidence>
<dbReference type="GO" id="GO:0016787">
    <property type="term" value="F:hydrolase activity"/>
    <property type="evidence" value="ECO:0007669"/>
    <property type="project" value="UniProtKB-KW"/>
</dbReference>
<comment type="subcellular location">
    <subcellularLocation>
        <location evidence="2 11">Cytoplasm</location>
    </subcellularLocation>
</comment>
<protein>
    <recommendedName>
        <fullName evidence="5 11">Proline iminopeptidase</fullName>
        <shortName evidence="11">PIP</shortName>
        <ecNumber evidence="4 11">3.4.11.5</ecNumber>
    </recommendedName>
    <alternativeName>
        <fullName evidence="10 11">Prolyl aminopeptidase</fullName>
    </alternativeName>
</protein>
<dbReference type="EC" id="3.4.11.5" evidence="4 11"/>
<evidence type="ECO:0000256" key="6">
    <source>
        <dbReference type="ARBA" id="ARBA00022438"/>
    </source>
</evidence>
<comment type="caution">
    <text evidence="13">The sequence shown here is derived from an EMBL/GenBank/DDBJ whole genome shotgun (WGS) entry which is preliminary data.</text>
</comment>
<comment type="catalytic activity">
    <reaction evidence="1 11">
        <text>Release of N-terminal proline from a peptide.</text>
        <dbReference type="EC" id="3.4.11.5"/>
    </reaction>
</comment>
<evidence type="ECO:0000259" key="12">
    <source>
        <dbReference type="Pfam" id="PF00561"/>
    </source>
</evidence>
<dbReference type="RefSeq" id="WP_381487469.1">
    <property type="nucleotide sequence ID" value="NZ_JBHTIK010000002.1"/>
</dbReference>
<feature type="domain" description="AB hydrolase-1" evidence="12">
    <location>
        <begin position="38"/>
        <end position="292"/>
    </location>
</feature>
<evidence type="ECO:0000256" key="3">
    <source>
        <dbReference type="ARBA" id="ARBA00010088"/>
    </source>
</evidence>